<dbReference type="InterPro" id="IPR055262">
    <property type="entry name" value="GGT_CS"/>
</dbReference>
<reference evidence="5" key="3">
    <citation type="submission" date="2025-09" db="UniProtKB">
        <authorList>
            <consortium name="Ensembl"/>
        </authorList>
    </citation>
    <scope>IDENTIFICATION</scope>
</reference>
<dbReference type="STRING" id="7897.ENSLACP00000016353"/>
<dbReference type="Gene3D" id="1.10.246.130">
    <property type="match status" value="1"/>
</dbReference>
<dbReference type="EMBL" id="AFYH01006290">
    <property type="status" value="NOT_ANNOTATED_CDS"/>
    <property type="molecule type" value="Genomic_DNA"/>
</dbReference>
<dbReference type="EMBL" id="AFYH01006291">
    <property type="status" value="NOT_ANNOTATED_CDS"/>
    <property type="molecule type" value="Genomic_DNA"/>
</dbReference>
<dbReference type="Proteomes" id="UP000008672">
    <property type="component" value="Unassembled WGS sequence"/>
</dbReference>
<dbReference type="InParanoid" id="H3B382"/>
<dbReference type="InterPro" id="IPR029055">
    <property type="entry name" value="Ntn_hydrolases_N"/>
</dbReference>
<proteinExistence type="inferred from homology"/>
<keyword evidence="6" id="KW-1185">Reference proteome</keyword>
<dbReference type="Ensembl" id="ENSLACT00000016467.1">
    <property type="protein sequence ID" value="ENSLACP00000016353.1"/>
    <property type="gene ID" value="ENSLACG00000014408.1"/>
</dbReference>
<reference evidence="6" key="1">
    <citation type="submission" date="2011-08" db="EMBL/GenBank/DDBJ databases">
        <title>The draft genome of Latimeria chalumnae.</title>
        <authorList>
            <person name="Di Palma F."/>
            <person name="Alfoldi J."/>
            <person name="Johnson J."/>
            <person name="Berlin A."/>
            <person name="Gnerre S."/>
            <person name="Jaffe D."/>
            <person name="MacCallum I."/>
            <person name="Young S."/>
            <person name="Walker B.J."/>
            <person name="Lander E."/>
            <person name="Lindblad-Toh K."/>
        </authorList>
    </citation>
    <scope>NUCLEOTIDE SEQUENCE [LARGE SCALE GENOMIC DNA]</scope>
    <source>
        <strain evidence="6">Wild caught</strain>
    </source>
</reference>
<evidence type="ECO:0000313" key="6">
    <source>
        <dbReference type="Proteomes" id="UP000008672"/>
    </source>
</evidence>
<feature type="binding site" evidence="3">
    <location>
        <position position="53"/>
    </location>
    <ligand>
        <name>L-glutamate</name>
        <dbReference type="ChEBI" id="CHEBI:29985"/>
    </ligand>
</feature>
<dbReference type="Gene3D" id="3.60.20.40">
    <property type="match status" value="1"/>
</dbReference>
<keyword evidence="4" id="KW-0472">Membrane</keyword>
<dbReference type="SUPFAM" id="SSF56235">
    <property type="entry name" value="N-terminal nucleophile aminohydrolases (Ntn hydrolases)"/>
    <property type="match status" value="1"/>
</dbReference>
<comment type="similarity">
    <text evidence="1">Belongs to the gamma-glutamyltransferase family.</text>
</comment>
<dbReference type="Pfam" id="PF01019">
    <property type="entry name" value="G_glu_transpept"/>
    <property type="match status" value="1"/>
</dbReference>
<evidence type="ECO:0000256" key="1">
    <source>
        <dbReference type="ARBA" id="ARBA00009381"/>
    </source>
</evidence>
<evidence type="ECO:0000256" key="2">
    <source>
        <dbReference type="PIRSR" id="PIRSR600101-1"/>
    </source>
</evidence>
<dbReference type="HOGENOM" id="CLU_014813_4_1_1"/>
<dbReference type="eggNOG" id="KOG2410">
    <property type="taxonomic scope" value="Eukaryota"/>
</dbReference>
<organism evidence="5 6">
    <name type="scientific">Latimeria chalumnae</name>
    <name type="common">Coelacanth</name>
    <dbReference type="NCBI Taxonomy" id="7897"/>
    <lineage>
        <taxon>Eukaryota</taxon>
        <taxon>Metazoa</taxon>
        <taxon>Chordata</taxon>
        <taxon>Craniata</taxon>
        <taxon>Vertebrata</taxon>
        <taxon>Euteleostomi</taxon>
        <taxon>Coelacanthiformes</taxon>
        <taxon>Coelacanthidae</taxon>
        <taxon>Latimeria</taxon>
    </lineage>
</organism>
<feature type="binding site" evidence="3">
    <location>
        <begin position="343"/>
        <end position="345"/>
    </location>
    <ligand>
        <name>L-glutamate</name>
        <dbReference type="ChEBI" id="CHEBI:29985"/>
    </ligand>
</feature>
<dbReference type="GO" id="GO:0005886">
    <property type="term" value="C:plasma membrane"/>
    <property type="evidence" value="ECO:0007669"/>
    <property type="project" value="TreeGrafter"/>
</dbReference>
<dbReference type="GO" id="GO:1901750">
    <property type="term" value="P:leukotriene D4 biosynthetic process"/>
    <property type="evidence" value="ECO:0007669"/>
    <property type="project" value="TreeGrafter"/>
</dbReference>
<dbReference type="Bgee" id="ENSLACG00000014408">
    <property type="expression patterns" value="Expressed in pelvic fin and 3 other cell types or tissues"/>
</dbReference>
<dbReference type="EMBL" id="AFYH01006288">
    <property type="status" value="NOT_ANNOTATED_CDS"/>
    <property type="molecule type" value="Genomic_DNA"/>
</dbReference>
<dbReference type="InterPro" id="IPR043138">
    <property type="entry name" value="GGT_lsub"/>
</dbReference>
<dbReference type="GeneTree" id="ENSGT00940000155794"/>
<dbReference type="GO" id="GO:0036374">
    <property type="term" value="F:glutathione hydrolase activity"/>
    <property type="evidence" value="ECO:0007669"/>
    <property type="project" value="InterPro"/>
</dbReference>
<dbReference type="InterPro" id="IPR000101">
    <property type="entry name" value="GGT_peptidase"/>
</dbReference>
<dbReference type="PANTHER" id="PTHR11686:SF19">
    <property type="entry name" value="GLUTATHIONE HYDROLASE 5 PROENZYME"/>
    <property type="match status" value="1"/>
</dbReference>
<reference evidence="5" key="2">
    <citation type="submission" date="2025-08" db="UniProtKB">
        <authorList>
            <consortium name="Ensembl"/>
        </authorList>
    </citation>
    <scope>IDENTIFICATION</scope>
</reference>
<feature type="binding site" evidence="3">
    <location>
        <position position="414"/>
    </location>
    <ligand>
        <name>L-glutamate</name>
        <dbReference type="ChEBI" id="CHEBI:29985"/>
    </ligand>
</feature>
<keyword evidence="4" id="KW-0812">Transmembrane</keyword>
<sequence>RDILQQGGSAVDGAIASLLCTSVINPQSSGIGGGVVFNIYDASTGKVKVIIARETAPMRMKPSLLQQCTFGPQPAIPGAEWIAVPGELRGYEEAHKNYGRLPWKSLFEPTIKLAEEGFLVPDYLERFLDSKKFREYMRKSSVSHLFLKDGKYLKKGDYLHFLKLAETLKTVAEHGADAFYKGSLTKEMVRDVNNQGGNLTLDDFSNYEVKHAEPLNITIGNYTMYFPPPPTSGMIVGFILNILKVCFFALFVCLFFGGVLCEFLALVKGAGSQYRVRGDPNLPPGVSSLTSEEFAEAMRKRINDSYTQSQDYYSDSPPGRDGTGTTHVSVVDKDGNAVSATSTINHIFGSMVYSNSTGVIFNNQLADFCMLTSGTEFKISPGNTVGERPPSCISPSILISKDRRSKLVIGGAGGNKIIHATAQAIMNKLWFGYDLEKAISSPRVLVNSSFGVDYEDRIPKVVREGLAYKGHSSHSDANSPHFPSVVQGVFKGKECVHATSDRRKLGEAAGY</sequence>
<dbReference type="PRINTS" id="PR01210">
    <property type="entry name" value="GGTRANSPTASE"/>
</dbReference>
<evidence type="ECO:0000256" key="4">
    <source>
        <dbReference type="SAM" id="Phobius"/>
    </source>
</evidence>
<dbReference type="OMA" id="KDGCICA"/>
<dbReference type="GO" id="GO:0006954">
    <property type="term" value="P:inflammatory response"/>
    <property type="evidence" value="ECO:0007669"/>
    <property type="project" value="TreeGrafter"/>
</dbReference>
<feature type="active site" description="Nucleophile" evidence="2">
    <location>
        <position position="325"/>
    </location>
</feature>
<dbReference type="PROSITE" id="PS00462">
    <property type="entry name" value="G_GLU_TRANSPEPTIDASE"/>
    <property type="match status" value="1"/>
</dbReference>
<dbReference type="PANTHER" id="PTHR11686">
    <property type="entry name" value="GAMMA GLUTAMYL TRANSPEPTIDASE"/>
    <property type="match status" value="1"/>
</dbReference>
<name>H3B382_LATCH</name>
<dbReference type="FunCoup" id="H3B382">
    <property type="interactions" value="137"/>
</dbReference>
<accession>H3B382</accession>
<dbReference type="AlphaFoldDB" id="H3B382"/>
<dbReference type="GO" id="GO:0002951">
    <property type="term" value="F:leukotriene-C(4) hydrolase"/>
    <property type="evidence" value="ECO:0007669"/>
    <property type="project" value="TreeGrafter"/>
</dbReference>
<evidence type="ECO:0000313" key="5">
    <source>
        <dbReference type="Ensembl" id="ENSLACP00000016353.1"/>
    </source>
</evidence>
<dbReference type="InterPro" id="IPR043137">
    <property type="entry name" value="GGT_ssub_C"/>
</dbReference>
<feature type="binding site" evidence="3">
    <location>
        <position position="367"/>
    </location>
    <ligand>
        <name>L-glutamate</name>
        <dbReference type="ChEBI" id="CHEBI:29985"/>
    </ligand>
</feature>
<keyword evidence="4" id="KW-1133">Transmembrane helix</keyword>
<gene>
    <name evidence="5" type="primary">LOC102346851</name>
</gene>
<evidence type="ECO:0000256" key="3">
    <source>
        <dbReference type="PIRSR" id="PIRSR600101-2"/>
    </source>
</evidence>
<dbReference type="GO" id="GO:0006751">
    <property type="term" value="P:glutathione catabolic process"/>
    <property type="evidence" value="ECO:0007669"/>
    <property type="project" value="InterPro"/>
</dbReference>
<protein>
    <submittedName>
        <fullName evidence="5">Gamma-glutamyltransferase 5</fullName>
    </submittedName>
</protein>
<dbReference type="EMBL" id="AFYH01006289">
    <property type="status" value="NOT_ANNOTATED_CDS"/>
    <property type="molecule type" value="Genomic_DNA"/>
</dbReference>
<feature type="transmembrane region" description="Helical" evidence="4">
    <location>
        <begin position="234"/>
        <end position="267"/>
    </location>
</feature>